<evidence type="ECO:0000256" key="8">
    <source>
        <dbReference type="ARBA" id="ARBA00022729"/>
    </source>
</evidence>
<evidence type="ECO:0000256" key="19">
    <source>
        <dbReference type="ARBA" id="ARBA00023211"/>
    </source>
</evidence>
<dbReference type="InterPro" id="IPR050122">
    <property type="entry name" value="RTK"/>
</dbReference>
<dbReference type="SUPFAM" id="SSF52058">
    <property type="entry name" value="L domain-like"/>
    <property type="match status" value="2"/>
</dbReference>
<dbReference type="InterPro" id="IPR000494">
    <property type="entry name" value="Rcpt_L-dom"/>
</dbReference>
<evidence type="ECO:0000313" key="26">
    <source>
        <dbReference type="EMBL" id="CAH0592626.1"/>
    </source>
</evidence>
<evidence type="ECO:0000259" key="24">
    <source>
        <dbReference type="PROSITE" id="PS50011"/>
    </source>
</evidence>
<dbReference type="EC" id="2.7.10.1" evidence="22"/>
<reference evidence="26" key="1">
    <citation type="submission" date="2021-12" db="EMBL/GenBank/DDBJ databases">
        <authorList>
            <person name="King R."/>
        </authorList>
    </citation>
    <scope>NUCLEOTIDE SEQUENCE</scope>
</reference>
<evidence type="ECO:0000256" key="7">
    <source>
        <dbReference type="ARBA" id="ARBA00022723"/>
    </source>
</evidence>
<keyword evidence="3 22" id="KW-0597">Phosphoprotein</keyword>
<dbReference type="PROSITE" id="PS00107">
    <property type="entry name" value="PROTEIN_KINASE_ATP"/>
    <property type="match status" value="1"/>
</dbReference>
<keyword evidence="14" id="KW-0472">Membrane</keyword>
<dbReference type="SUPFAM" id="SSF57184">
    <property type="entry name" value="Growth factor receptor domain"/>
    <property type="match status" value="1"/>
</dbReference>
<feature type="domain" description="Fibronectin type-III" evidence="25">
    <location>
        <begin position="962"/>
        <end position="1068"/>
    </location>
</feature>
<dbReference type="Gene3D" id="2.60.40.10">
    <property type="entry name" value="Immunoglobulins"/>
    <property type="match status" value="3"/>
</dbReference>
<dbReference type="InterPro" id="IPR036941">
    <property type="entry name" value="Rcpt_L-dom_sf"/>
</dbReference>
<dbReference type="Gene3D" id="2.10.220.10">
    <property type="entry name" value="Hormone Receptor, Insulin-like Growth Factor Receptor 1, Chain A, domain 2"/>
    <property type="match status" value="1"/>
</dbReference>
<feature type="binding site" evidence="21">
    <location>
        <position position="1170"/>
    </location>
    <ligand>
        <name>ATP</name>
        <dbReference type="ChEBI" id="CHEBI:30616"/>
    </ligand>
</feature>
<evidence type="ECO:0000256" key="22">
    <source>
        <dbReference type="RuleBase" id="RU000312"/>
    </source>
</evidence>
<evidence type="ECO:0000256" key="5">
    <source>
        <dbReference type="ARBA" id="ARBA00022685"/>
    </source>
</evidence>
<proteinExistence type="inferred from homology"/>
<evidence type="ECO:0000256" key="6">
    <source>
        <dbReference type="ARBA" id="ARBA00022692"/>
    </source>
</evidence>
<dbReference type="InterPro" id="IPR003961">
    <property type="entry name" value="FN3_dom"/>
</dbReference>
<dbReference type="SMART" id="SM00261">
    <property type="entry name" value="FU"/>
    <property type="match status" value="1"/>
</dbReference>
<dbReference type="Gene3D" id="1.10.510.10">
    <property type="entry name" value="Transferase(Phosphotransferase) domain 1"/>
    <property type="match status" value="1"/>
</dbReference>
<feature type="domain" description="Protein kinase" evidence="24">
    <location>
        <begin position="1136"/>
        <end position="1415"/>
    </location>
</feature>
<comment type="catalytic activity">
    <reaction evidence="20 22">
        <text>L-tyrosyl-[protein] + ATP = O-phospho-L-tyrosyl-[protein] + ADP + H(+)</text>
        <dbReference type="Rhea" id="RHEA:10596"/>
        <dbReference type="Rhea" id="RHEA-COMP:10136"/>
        <dbReference type="Rhea" id="RHEA-COMP:20101"/>
        <dbReference type="ChEBI" id="CHEBI:15378"/>
        <dbReference type="ChEBI" id="CHEBI:30616"/>
        <dbReference type="ChEBI" id="CHEBI:46858"/>
        <dbReference type="ChEBI" id="CHEBI:61978"/>
        <dbReference type="ChEBI" id="CHEBI:456216"/>
        <dbReference type="EC" id="2.7.10.1"/>
    </reaction>
</comment>
<dbReference type="InterPro" id="IPR006211">
    <property type="entry name" value="Furin-like_Cys-rich_dom"/>
</dbReference>
<dbReference type="SMART" id="SM00219">
    <property type="entry name" value="TyrKc"/>
    <property type="match status" value="1"/>
</dbReference>
<evidence type="ECO:0000256" key="15">
    <source>
        <dbReference type="ARBA" id="ARBA00023137"/>
    </source>
</evidence>
<evidence type="ECO:0000313" key="27">
    <source>
        <dbReference type="Proteomes" id="UP001154114"/>
    </source>
</evidence>
<dbReference type="InterPro" id="IPR001245">
    <property type="entry name" value="Ser-Thr/Tyr_kinase_cat_dom"/>
</dbReference>
<organism evidence="26 27">
    <name type="scientific">Chrysodeixis includens</name>
    <name type="common">Soybean looper</name>
    <name type="synonym">Pseudoplusia includens</name>
    <dbReference type="NCBI Taxonomy" id="689277"/>
    <lineage>
        <taxon>Eukaryota</taxon>
        <taxon>Metazoa</taxon>
        <taxon>Ecdysozoa</taxon>
        <taxon>Arthropoda</taxon>
        <taxon>Hexapoda</taxon>
        <taxon>Insecta</taxon>
        <taxon>Pterygota</taxon>
        <taxon>Neoptera</taxon>
        <taxon>Endopterygota</taxon>
        <taxon>Lepidoptera</taxon>
        <taxon>Glossata</taxon>
        <taxon>Ditrysia</taxon>
        <taxon>Noctuoidea</taxon>
        <taxon>Noctuidae</taxon>
        <taxon>Plusiinae</taxon>
        <taxon>Chrysodeixis</taxon>
    </lineage>
</organism>
<dbReference type="EMBL" id="LR824005">
    <property type="protein sequence ID" value="CAH0592626.1"/>
    <property type="molecule type" value="Genomic_DNA"/>
</dbReference>
<dbReference type="GO" id="GO:0005524">
    <property type="term" value="F:ATP binding"/>
    <property type="evidence" value="ECO:0007669"/>
    <property type="project" value="UniProtKB-UniRule"/>
</dbReference>
<dbReference type="SUPFAM" id="SSF56112">
    <property type="entry name" value="Protein kinase-like (PK-like)"/>
    <property type="match status" value="1"/>
</dbReference>
<dbReference type="GO" id="GO:0046872">
    <property type="term" value="F:metal ion binding"/>
    <property type="evidence" value="ECO:0007669"/>
    <property type="project" value="UniProtKB-KW"/>
</dbReference>
<comment type="cofactor">
    <cofactor evidence="1">
        <name>Mn(2+)</name>
        <dbReference type="ChEBI" id="CHEBI:29035"/>
    </cofactor>
</comment>
<dbReference type="GO" id="GO:0005009">
    <property type="term" value="F:insulin receptor activity"/>
    <property type="evidence" value="ECO:0007669"/>
    <property type="project" value="TreeGrafter"/>
</dbReference>
<keyword evidence="7" id="KW-0479">Metal-binding</keyword>
<keyword evidence="5" id="KW-0165">Cleavage on pair of basic residues</keyword>
<dbReference type="Pfam" id="PF01030">
    <property type="entry name" value="Recep_L_domain"/>
    <property type="match status" value="2"/>
</dbReference>
<keyword evidence="19" id="KW-0464">Manganese</keyword>
<dbReference type="SMART" id="SM00060">
    <property type="entry name" value="FN3"/>
    <property type="match status" value="3"/>
</dbReference>
<dbReference type="CDD" id="cd05032">
    <property type="entry name" value="PTKc_InsR_like"/>
    <property type="match status" value="1"/>
</dbReference>
<comment type="similarity">
    <text evidence="22">Belongs to the protein kinase superfamily. Tyr protein kinase family. Insulin receptor subfamily.</text>
</comment>
<dbReference type="CDD" id="cd00064">
    <property type="entry name" value="FU"/>
    <property type="match status" value="1"/>
</dbReference>
<keyword evidence="13" id="KW-1133">Transmembrane helix</keyword>
<dbReference type="PROSITE" id="PS00239">
    <property type="entry name" value="RECEPTOR_TYR_KIN_II"/>
    <property type="match status" value="1"/>
</dbReference>
<dbReference type="GO" id="GO:0005899">
    <property type="term" value="C:insulin receptor complex"/>
    <property type="evidence" value="ECO:0007669"/>
    <property type="project" value="TreeGrafter"/>
</dbReference>
<evidence type="ECO:0000256" key="9">
    <source>
        <dbReference type="ARBA" id="ARBA00022737"/>
    </source>
</evidence>
<keyword evidence="6 22" id="KW-0812">Transmembrane</keyword>
<gene>
    <name evidence="26" type="ORF">CINC_LOCUS5796</name>
</gene>
<dbReference type="PROSITE" id="PS50853">
    <property type="entry name" value="FN3"/>
    <property type="match status" value="1"/>
</dbReference>
<evidence type="ECO:0000256" key="2">
    <source>
        <dbReference type="ARBA" id="ARBA00004479"/>
    </source>
</evidence>
<evidence type="ECO:0000256" key="21">
    <source>
        <dbReference type="PROSITE-ProRule" id="PRU10141"/>
    </source>
</evidence>
<dbReference type="InterPro" id="IPR020635">
    <property type="entry name" value="Tyr_kinase_cat_dom"/>
</dbReference>
<dbReference type="InterPro" id="IPR036116">
    <property type="entry name" value="FN3_sf"/>
</dbReference>
<dbReference type="GO" id="GO:0043560">
    <property type="term" value="F:insulin receptor substrate binding"/>
    <property type="evidence" value="ECO:0007669"/>
    <property type="project" value="TreeGrafter"/>
</dbReference>
<accession>A0A9P0BTL0</accession>
<dbReference type="InterPro" id="IPR006212">
    <property type="entry name" value="Furin_repeat"/>
</dbReference>
<evidence type="ECO:0000256" key="14">
    <source>
        <dbReference type="ARBA" id="ARBA00023136"/>
    </source>
</evidence>
<dbReference type="InterPro" id="IPR000719">
    <property type="entry name" value="Prot_kinase_dom"/>
</dbReference>
<dbReference type="InterPro" id="IPR008266">
    <property type="entry name" value="Tyr_kinase_AS"/>
</dbReference>
<dbReference type="FunFam" id="1.10.510.10:FF:000528">
    <property type="entry name" value="Tyrosine-protein kinase receptor"/>
    <property type="match status" value="1"/>
</dbReference>
<keyword evidence="17 22" id="KW-0675">Receptor</keyword>
<evidence type="ECO:0000256" key="12">
    <source>
        <dbReference type="ARBA" id="ARBA00022840"/>
    </source>
</evidence>
<keyword evidence="18" id="KW-0325">Glycoprotein</keyword>
<dbReference type="InterPro" id="IPR009030">
    <property type="entry name" value="Growth_fac_rcpt_cys_sf"/>
</dbReference>
<evidence type="ECO:0000256" key="16">
    <source>
        <dbReference type="ARBA" id="ARBA00023157"/>
    </source>
</evidence>
<dbReference type="Gene3D" id="3.80.20.20">
    <property type="entry name" value="Receptor L-domain"/>
    <property type="match status" value="2"/>
</dbReference>
<keyword evidence="10 21" id="KW-0547">Nucleotide-binding</keyword>
<feature type="region of interest" description="Disordered" evidence="23">
    <location>
        <begin position="1482"/>
        <end position="1507"/>
    </location>
</feature>
<evidence type="ECO:0000256" key="10">
    <source>
        <dbReference type="ARBA" id="ARBA00022741"/>
    </source>
</evidence>
<feature type="region of interest" description="Disordered" evidence="23">
    <location>
        <begin position="787"/>
        <end position="807"/>
    </location>
</feature>
<dbReference type="PANTHER" id="PTHR24416">
    <property type="entry name" value="TYROSINE-PROTEIN KINASE RECEPTOR"/>
    <property type="match status" value="1"/>
</dbReference>
<dbReference type="Pfam" id="PF07714">
    <property type="entry name" value="PK_Tyr_Ser-Thr"/>
    <property type="match status" value="1"/>
</dbReference>
<dbReference type="InterPro" id="IPR002011">
    <property type="entry name" value="Tyr_kinase_rcpt_2_CS"/>
</dbReference>
<dbReference type="GO" id="GO:0030424">
    <property type="term" value="C:axon"/>
    <property type="evidence" value="ECO:0007669"/>
    <property type="project" value="TreeGrafter"/>
</dbReference>
<dbReference type="GO" id="GO:0042593">
    <property type="term" value="P:glucose homeostasis"/>
    <property type="evidence" value="ECO:0007669"/>
    <property type="project" value="TreeGrafter"/>
</dbReference>
<dbReference type="InterPro" id="IPR011009">
    <property type="entry name" value="Kinase-like_dom_sf"/>
</dbReference>
<feature type="compositionally biased region" description="Basic and acidic residues" evidence="23">
    <location>
        <begin position="787"/>
        <end position="800"/>
    </location>
</feature>
<evidence type="ECO:0000256" key="20">
    <source>
        <dbReference type="ARBA" id="ARBA00051243"/>
    </source>
</evidence>
<dbReference type="SUPFAM" id="SSF49265">
    <property type="entry name" value="Fibronectin type III"/>
    <property type="match status" value="2"/>
</dbReference>
<name>A0A9P0BTL0_CHRIL</name>
<keyword evidence="9" id="KW-0677">Repeat</keyword>
<keyword evidence="11" id="KW-0418">Kinase</keyword>
<keyword evidence="27" id="KW-1185">Reference proteome</keyword>
<evidence type="ECO:0000256" key="11">
    <source>
        <dbReference type="ARBA" id="ARBA00022777"/>
    </source>
</evidence>
<dbReference type="PROSITE" id="PS50011">
    <property type="entry name" value="PROTEIN_KINASE_DOM"/>
    <property type="match status" value="1"/>
</dbReference>
<evidence type="ECO:0000259" key="25">
    <source>
        <dbReference type="PROSITE" id="PS50853"/>
    </source>
</evidence>
<dbReference type="Pfam" id="PF00757">
    <property type="entry name" value="Furin-like"/>
    <property type="match status" value="1"/>
</dbReference>
<keyword evidence="8" id="KW-0732">Signal</keyword>
<protein>
    <recommendedName>
        <fullName evidence="22">Tyrosine-protein kinase receptor</fullName>
        <ecNumber evidence="22">2.7.10.1</ecNumber>
    </recommendedName>
</protein>
<evidence type="ECO:0000256" key="13">
    <source>
        <dbReference type="ARBA" id="ARBA00022989"/>
    </source>
</evidence>
<dbReference type="Proteomes" id="UP001154114">
    <property type="component" value="Chromosome 2"/>
</dbReference>
<dbReference type="InterPro" id="IPR017441">
    <property type="entry name" value="Protein_kinase_ATP_BS"/>
</dbReference>
<dbReference type="InterPro" id="IPR013783">
    <property type="entry name" value="Ig-like_fold"/>
</dbReference>
<evidence type="ECO:0000256" key="1">
    <source>
        <dbReference type="ARBA" id="ARBA00001936"/>
    </source>
</evidence>
<dbReference type="GO" id="GO:0051897">
    <property type="term" value="P:positive regulation of phosphatidylinositol 3-kinase/protein kinase B signal transduction"/>
    <property type="evidence" value="ECO:0007669"/>
    <property type="project" value="TreeGrafter"/>
</dbReference>
<dbReference type="OrthoDB" id="5809444at2759"/>
<keyword evidence="15" id="KW-0829">Tyrosine-protein kinase</keyword>
<keyword evidence="4" id="KW-0808">Transferase</keyword>
<dbReference type="FunFam" id="3.30.200.20:FF:000026">
    <property type="entry name" value="Tyrosine-protein kinase receptor"/>
    <property type="match status" value="1"/>
</dbReference>
<evidence type="ECO:0000256" key="3">
    <source>
        <dbReference type="ARBA" id="ARBA00022553"/>
    </source>
</evidence>
<evidence type="ECO:0000256" key="17">
    <source>
        <dbReference type="ARBA" id="ARBA00023170"/>
    </source>
</evidence>
<dbReference type="GO" id="GO:0043410">
    <property type="term" value="P:positive regulation of MAPK cascade"/>
    <property type="evidence" value="ECO:0007669"/>
    <property type="project" value="TreeGrafter"/>
</dbReference>
<comment type="subcellular location">
    <subcellularLocation>
        <location evidence="2">Membrane</location>
        <topology evidence="2">Single-pass type I membrane protein</topology>
    </subcellularLocation>
</comment>
<evidence type="ECO:0000256" key="23">
    <source>
        <dbReference type="SAM" id="MobiDB-lite"/>
    </source>
</evidence>
<dbReference type="Gene3D" id="3.30.200.20">
    <property type="entry name" value="Phosphorylase Kinase, domain 1"/>
    <property type="match status" value="1"/>
</dbReference>
<sequence>MRILVCFGLISSIAVVCVAFLWSLLQETGEVVLAVKSLARLSSFPKAEKGHENIPSSGHVVGGPEARHGVMRRARVSLAWPVVACALLMACAHAVAAGEQLAPGVCPSMDIRNKPEQFKRLKGCRVIEGSLSIVLMERATPSVFENVSFPELREITDYFMIYRTKGVQNLGDLFPNLSVIHGNTLYKDYALIIFDNEHLESLGLRSLTRIVRGGVRIQANDRLCYMTTIDWSKITSENSENIIRKNYDTRLCGLCPNAQSRHKDHRQSHCPPDANGRLLCWDDKHCQKICPTWCGEHGCVDNTTDTCCHSACLGGCSGPTAQDCHVCRGYSLGYGAERKCMDSCPIGTYVLSRRCVTEQACRAMPAPPKLMLDSSNDETSSKIRKYKIFNGTCIYECGSGYMEDGDAHNLTCKPCPKSLCVKECPGGKIDSVAVAAQFRGCTHIKGQLEITVRSSGGKTLAALAESLGDIREITGSLQVIRSYPLVSLMFLKNLKKITGSPDAPAKKNQVLHIFNNPNLELLWDWSTHGPINISGGSLFIHLNPKLCYNEQILPLQNMTHDPRSNFTEIEVSADNNGNQASCLPEKLNLRVSQLCPTAVVLTWNMYCPEDIRKLLGYSVYYMATEQNVTFYEQRDMCSDIWTVLDLTVDEARNLTREPTSKNQNDILINPCHNMQPSFHLLSHLTPYTRYAAYVKTYTTLQEKKGAQSSIIYFQTLPGKPSPPLSLSADATADSVLIRWNPPARPNGTIISYQLEVQANSYNRPMILAGNNNYCANPSALANMITARPEEPPEGKDKESTGDVTNGSCVCKEEEKSGLRFNENAEKERMDSIDFENALQNLVYKKTDRTKNKTPAKRIKRSIDHTLNSMLVKLTENVKLQPGVNYTNATDEEGYVKSLYYTLGGDAKTLTAIKMRHFTWYTISIWACRAKHINETEKDYNDSRCSDRASYNFRTMERVNADIVSDLQAEVIVSNKTLAEVNVTWKPPVNPNGFVVAYAVHYSRVEDNLSGQDVGLQSCITADDYENNGHGYTLRNLSPGNYSVEVTPITVAGAGNVSAIYPPIFIPERSAAPAAGWVWGVGGVCACALLLLAAAAWYARRGLLPGAEANKLFASVNPEYVSTVYVPDEWEVPRTNIEFIRELGQGSFGMVYEGIAKGIEKGKSETRCAVKTVNEHATDRERQEFLNEASVMKAFDTFHVVRLLGVVSRGQPTLVIMELMECGDLKTYLRSHRPDAELDVPRKGPDHPPTLQSILQMAIEIADGMAYLSAKKFVHRDLAARNCMVAGDLTVKVGDFGMTRDIYETDYYRKGTKGLLPVRWMSPESLKDGVFSSSSDVWSYGVVLWEMATLAMQPYQGLSNEQVVRYVVEGGVMERPEHCPDRLYELMRACWLHRAPLRPSFLQLVADLAPSAQPHFRHRSFFHSPQGQEMYALQRSAMEEEQELPEVNVGAVATGSGSNLFGVSGRLASWVRELSSLRSRASDDAAAEPLQPLAPDKAANGLPPAAGC</sequence>
<evidence type="ECO:0000256" key="18">
    <source>
        <dbReference type="ARBA" id="ARBA00023180"/>
    </source>
</evidence>
<evidence type="ECO:0000256" key="4">
    <source>
        <dbReference type="ARBA" id="ARBA00022679"/>
    </source>
</evidence>
<dbReference type="CDD" id="cd00063">
    <property type="entry name" value="FN3"/>
    <property type="match status" value="2"/>
</dbReference>
<keyword evidence="16" id="KW-1015">Disulfide bond</keyword>
<dbReference type="PRINTS" id="PR00109">
    <property type="entry name" value="TYRKINASE"/>
</dbReference>
<dbReference type="PROSITE" id="PS00109">
    <property type="entry name" value="PROTEIN_KINASE_TYR"/>
    <property type="match status" value="1"/>
</dbReference>
<dbReference type="Pfam" id="PF00041">
    <property type="entry name" value="fn3"/>
    <property type="match status" value="1"/>
</dbReference>
<keyword evidence="12 21" id="KW-0067">ATP-binding</keyword>
<dbReference type="PANTHER" id="PTHR24416:SF525">
    <property type="entry name" value="INSULIN-LIKE RECEPTOR"/>
    <property type="match status" value="1"/>
</dbReference>